<dbReference type="OrthoDB" id="2084678at2"/>
<dbReference type="STRING" id="362418.IW19_14640"/>
<evidence type="ECO:0000313" key="3">
    <source>
        <dbReference type="Proteomes" id="UP000028715"/>
    </source>
</evidence>
<reference evidence="2 3" key="1">
    <citation type="submission" date="2014-07" db="EMBL/GenBank/DDBJ databases">
        <title>Genome of Flavobacterium reichenbachii LMG 25512.</title>
        <authorList>
            <person name="Stropko S.J."/>
            <person name="Pipes S.E."/>
            <person name="Newman J.D."/>
        </authorList>
    </citation>
    <scope>NUCLEOTIDE SEQUENCE [LARGE SCALE GENOMIC DNA]</scope>
    <source>
        <strain evidence="2 3">LMG 25512</strain>
    </source>
</reference>
<evidence type="ECO:0000313" key="2">
    <source>
        <dbReference type="EMBL" id="KFF06669.1"/>
    </source>
</evidence>
<dbReference type="InterPro" id="IPR032710">
    <property type="entry name" value="NTF2-like_dom_sf"/>
</dbReference>
<dbReference type="EMBL" id="JPRL01000001">
    <property type="protein sequence ID" value="KFF06669.1"/>
    <property type="molecule type" value="Genomic_DNA"/>
</dbReference>
<dbReference type="CDD" id="cd00531">
    <property type="entry name" value="NTF2_like"/>
    <property type="match status" value="1"/>
</dbReference>
<dbReference type="Gene3D" id="3.10.450.50">
    <property type="match status" value="1"/>
</dbReference>
<organism evidence="2 3">
    <name type="scientific">Flavobacterium reichenbachii</name>
    <dbReference type="NCBI Taxonomy" id="362418"/>
    <lineage>
        <taxon>Bacteria</taxon>
        <taxon>Pseudomonadati</taxon>
        <taxon>Bacteroidota</taxon>
        <taxon>Flavobacteriia</taxon>
        <taxon>Flavobacteriales</taxon>
        <taxon>Flavobacteriaceae</taxon>
        <taxon>Flavobacterium</taxon>
    </lineage>
</organism>
<evidence type="ECO:0000259" key="1">
    <source>
        <dbReference type="Pfam" id="PF13577"/>
    </source>
</evidence>
<gene>
    <name evidence="2" type="ORF">IW19_14640</name>
</gene>
<name>A0A085ZQF5_9FLAO</name>
<proteinExistence type="predicted"/>
<sequence>MTLEILKSKEELRALVDAYASLGDEKKISQVIDLFTPDLRYNVFMNNSLISSVSGRENMEQDFNKHASEVKTYFTLNGQHQVEIEGNRATGVSFSQIKMIRENEGKDILSDYSVRYDDVYVFEDGKWWIKERNGYFLIIETRTLSK</sequence>
<keyword evidence="3" id="KW-1185">Reference proteome</keyword>
<comment type="caution">
    <text evidence="2">The sequence shown here is derived from an EMBL/GenBank/DDBJ whole genome shotgun (WGS) entry which is preliminary data.</text>
</comment>
<dbReference type="SUPFAM" id="SSF54427">
    <property type="entry name" value="NTF2-like"/>
    <property type="match status" value="1"/>
</dbReference>
<dbReference type="eggNOG" id="ENOG5030YKY">
    <property type="taxonomic scope" value="Bacteria"/>
</dbReference>
<dbReference type="Proteomes" id="UP000028715">
    <property type="component" value="Unassembled WGS sequence"/>
</dbReference>
<dbReference type="Pfam" id="PF13577">
    <property type="entry name" value="SnoaL_4"/>
    <property type="match status" value="1"/>
</dbReference>
<feature type="domain" description="SnoaL-like" evidence="1">
    <location>
        <begin position="6"/>
        <end position="133"/>
    </location>
</feature>
<accession>A0A085ZQF5</accession>
<dbReference type="InterPro" id="IPR037401">
    <property type="entry name" value="SnoaL-like"/>
</dbReference>
<protein>
    <recommendedName>
        <fullName evidence="1">SnoaL-like domain-containing protein</fullName>
    </recommendedName>
</protein>
<dbReference type="AlphaFoldDB" id="A0A085ZQF5"/>
<dbReference type="RefSeq" id="WP_035685347.1">
    <property type="nucleotide sequence ID" value="NZ_JPRL01000001.1"/>
</dbReference>